<dbReference type="GO" id="GO:0005525">
    <property type="term" value="F:GTP binding"/>
    <property type="evidence" value="ECO:0007669"/>
    <property type="project" value="UniProtKB-KW"/>
</dbReference>
<dbReference type="FunFam" id="1.10.1580.10:FF:000002">
    <property type="entry name" value="Guanine nucleotide-binding protein-like 3 (nucleolar)-like"/>
    <property type="match status" value="1"/>
</dbReference>
<evidence type="ECO:0000259" key="9">
    <source>
        <dbReference type="PROSITE" id="PS51721"/>
    </source>
</evidence>
<dbReference type="PANTHER" id="PTHR11089">
    <property type="entry name" value="GTP-BINDING PROTEIN-RELATED"/>
    <property type="match status" value="1"/>
</dbReference>
<keyword evidence="3 7" id="KW-0175">Coiled coil</keyword>
<evidence type="ECO:0000256" key="7">
    <source>
        <dbReference type="SAM" id="Coils"/>
    </source>
</evidence>
<evidence type="ECO:0000256" key="6">
    <source>
        <dbReference type="ARBA" id="ARBA00069022"/>
    </source>
</evidence>
<feature type="region of interest" description="Disordered" evidence="8">
    <location>
        <begin position="549"/>
        <end position="600"/>
    </location>
</feature>
<feature type="compositionally biased region" description="Polar residues" evidence="8">
    <location>
        <begin position="579"/>
        <end position="589"/>
    </location>
</feature>
<dbReference type="InterPro" id="IPR030378">
    <property type="entry name" value="G_CP_dom"/>
</dbReference>
<evidence type="ECO:0000256" key="8">
    <source>
        <dbReference type="SAM" id="MobiDB-lite"/>
    </source>
</evidence>
<keyword evidence="2" id="KW-0547">Nucleotide-binding</keyword>
<feature type="compositionally biased region" description="Basic residues" evidence="8">
    <location>
        <begin position="553"/>
        <end position="565"/>
    </location>
</feature>
<keyword evidence="4" id="KW-0342">GTP-binding</keyword>
<evidence type="ECO:0000256" key="3">
    <source>
        <dbReference type="ARBA" id="ARBA00023054"/>
    </source>
</evidence>
<reference evidence="10" key="1">
    <citation type="submission" date="2018-07" db="EMBL/GenBank/DDBJ databases">
        <authorList>
            <person name="Quirk P.G."/>
            <person name="Krulwich T.A."/>
        </authorList>
    </citation>
    <scope>NUCLEOTIDE SEQUENCE</scope>
</reference>
<dbReference type="InterPro" id="IPR023179">
    <property type="entry name" value="GTP-bd_ortho_bundle_sf"/>
</dbReference>
<feature type="region of interest" description="Disordered" evidence="8">
    <location>
        <begin position="25"/>
        <end position="48"/>
    </location>
</feature>
<evidence type="ECO:0000313" key="10">
    <source>
        <dbReference type="EMBL" id="SSX34249.1"/>
    </source>
</evidence>
<dbReference type="FunFam" id="3.40.50.300:FF:000493">
    <property type="entry name" value="Guanine nucleotide-binding protein-like 3-like protein"/>
    <property type="match status" value="1"/>
</dbReference>
<dbReference type="GO" id="GO:0005730">
    <property type="term" value="C:nucleolus"/>
    <property type="evidence" value="ECO:0007669"/>
    <property type="project" value="TreeGrafter"/>
</dbReference>
<dbReference type="Gene3D" id="3.40.50.300">
    <property type="entry name" value="P-loop containing nucleotide triphosphate hydrolases"/>
    <property type="match status" value="1"/>
</dbReference>
<dbReference type="PANTHER" id="PTHR11089:SF30">
    <property type="entry name" value="GUANINE NUCLEOTIDE-BINDING PROTEIN-LIKE 3 HOMOLOG"/>
    <property type="match status" value="1"/>
</dbReference>
<dbReference type="InterPro" id="IPR027417">
    <property type="entry name" value="P-loop_NTPase"/>
</dbReference>
<dbReference type="SUPFAM" id="SSF52540">
    <property type="entry name" value="P-loop containing nucleoside triphosphate hydrolases"/>
    <property type="match status" value="1"/>
</dbReference>
<gene>
    <name evidence="10" type="primary">CSON007702</name>
</gene>
<proteinExistence type="predicted"/>
<evidence type="ECO:0000256" key="5">
    <source>
        <dbReference type="ARBA" id="ARBA00023242"/>
    </source>
</evidence>
<dbReference type="InterPro" id="IPR014813">
    <property type="entry name" value="Gnl3_N_dom"/>
</dbReference>
<accession>A0A336MYM6</accession>
<dbReference type="Pfam" id="PF01926">
    <property type="entry name" value="MMR_HSR1"/>
    <property type="match status" value="1"/>
</dbReference>
<dbReference type="VEuPathDB" id="VectorBase:CSON007702"/>
<evidence type="ECO:0000256" key="1">
    <source>
        <dbReference type="ARBA" id="ARBA00004123"/>
    </source>
</evidence>
<organism evidence="10">
    <name type="scientific">Culicoides sonorensis</name>
    <name type="common">Biting midge</name>
    <dbReference type="NCBI Taxonomy" id="179676"/>
    <lineage>
        <taxon>Eukaryota</taxon>
        <taxon>Metazoa</taxon>
        <taxon>Ecdysozoa</taxon>
        <taxon>Arthropoda</taxon>
        <taxon>Hexapoda</taxon>
        <taxon>Insecta</taxon>
        <taxon>Pterygota</taxon>
        <taxon>Neoptera</taxon>
        <taxon>Endopterygota</taxon>
        <taxon>Diptera</taxon>
        <taxon>Nematocera</taxon>
        <taxon>Chironomoidea</taxon>
        <taxon>Ceratopogonidae</taxon>
        <taxon>Ceratopogoninae</taxon>
        <taxon>Culicoides</taxon>
        <taxon>Monoculicoides</taxon>
    </lineage>
</organism>
<dbReference type="EMBL" id="UFQT01002906">
    <property type="protein sequence ID" value="SSX34249.1"/>
    <property type="molecule type" value="Genomic_DNA"/>
</dbReference>
<dbReference type="InterPro" id="IPR006073">
    <property type="entry name" value="GTP-bd"/>
</dbReference>
<feature type="domain" description="CP-type G" evidence="9">
    <location>
        <begin position="140"/>
        <end position="321"/>
    </location>
</feature>
<dbReference type="AlphaFoldDB" id="A0A336MYM6"/>
<name>A0A336MYM6_CULSO</name>
<dbReference type="PRINTS" id="PR00326">
    <property type="entry name" value="GTP1OBG"/>
</dbReference>
<feature type="coiled-coil region" evidence="7">
    <location>
        <begin position="60"/>
        <end position="115"/>
    </location>
</feature>
<sequence length="600" mass="68695">MALKTLKCRQSKRQKASRRYKIIKRIAEHKRKQKKQASKLPKRKSSKDKLIQVPNICPFKEEILNEVKEEKERVELERLQRRELLKQQKLEASNSKSLESMVEDAENRADQHVLENDEDGLDNDDYTAGKTKDNSLKAFFKEFKKVVDVADVILEVVDARDPLGTRCEEVSEIVRNSAGQKKLVLVLNKADLVPRDNLEAWLKYLRKQGPVIPFKATTQTQKMKLGRIKFKSKPEFQRSPCVGADILTSLLANYCRNNGIKTSIRVGIVGIPNVGKSSIINSLKRKRACNVGGIPGVTRQLQEVEIDKNIKLIDSPGIIFQRPKEANPDEFFALKNAQHVNNIQNPYPLAEDILRRASMHYFCRLYNITEFHSVDEFLAKKSQKIGKFGPGGVPDVKAAARSLIHDWNTGKIKYFTHPPEDKDNEAHLSSAIVTQETKEFGLDDFETTTSKILDRIEARCKLEKDPDVDDLYMEVQTQGPVHLKTEKGKRKSSDGIESTKKIVETIDDVMEESVSTKKKRKAESIDDDEKKFKNDAVFKIEGNMKINKNNKKEMKKLKKQQSRNSKKIENVADVLEQFSFGSKQPTDPNQYDFDEDFEME</sequence>
<feature type="compositionally biased region" description="Basic residues" evidence="8">
    <location>
        <begin position="25"/>
        <end position="46"/>
    </location>
</feature>
<protein>
    <recommendedName>
        <fullName evidence="6">Guanine nucleotide-binding protein-like 3 homolog</fullName>
    </recommendedName>
</protein>
<dbReference type="Pfam" id="PF08701">
    <property type="entry name" value="GN3L_Grn1"/>
    <property type="match status" value="1"/>
</dbReference>
<evidence type="ECO:0000256" key="2">
    <source>
        <dbReference type="ARBA" id="ARBA00022741"/>
    </source>
</evidence>
<comment type="subcellular location">
    <subcellularLocation>
        <location evidence="1">Nucleus</location>
    </subcellularLocation>
</comment>
<keyword evidence="5" id="KW-0539">Nucleus</keyword>
<evidence type="ECO:0000256" key="4">
    <source>
        <dbReference type="ARBA" id="ARBA00023134"/>
    </source>
</evidence>
<dbReference type="CDD" id="cd04178">
    <property type="entry name" value="Nucleostemin_like"/>
    <property type="match status" value="1"/>
</dbReference>
<dbReference type="PROSITE" id="PS51721">
    <property type="entry name" value="G_CP"/>
    <property type="match status" value="1"/>
</dbReference>
<feature type="region of interest" description="Disordered" evidence="8">
    <location>
        <begin position="1"/>
        <end position="20"/>
    </location>
</feature>
<dbReference type="OMA" id="ARNCIRD"/>
<dbReference type="InterPro" id="IPR050755">
    <property type="entry name" value="TRAFAC_YlqF/YawG_RiboMat"/>
</dbReference>
<dbReference type="Gene3D" id="1.10.1580.10">
    <property type="match status" value="1"/>
</dbReference>